<feature type="chain" id="PRO_5017684508" evidence="1">
    <location>
        <begin position="22"/>
        <end position="237"/>
    </location>
</feature>
<accession>A0A3D9LJ83</accession>
<reference evidence="2 3" key="1">
    <citation type="submission" date="2018-07" db="EMBL/GenBank/DDBJ databases">
        <title>Genomic Encyclopedia of Type Strains, Phase IV (KMG-IV): sequencing the most valuable type-strain genomes for metagenomic binning, comparative biology and taxonomic classification.</title>
        <authorList>
            <person name="Goeker M."/>
        </authorList>
    </citation>
    <scope>NUCLEOTIDE SEQUENCE [LARGE SCALE GENOMIC DNA]</scope>
    <source>
        <strain evidence="2 3">DSM 4134</strain>
    </source>
</reference>
<keyword evidence="3" id="KW-1185">Reference proteome</keyword>
<evidence type="ECO:0000313" key="2">
    <source>
        <dbReference type="EMBL" id="REE05935.1"/>
    </source>
</evidence>
<name>A0A3D9LJ83_MARFU</name>
<feature type="signal peptide" evidence="1">
    <location>
        <begin position="1"/>
        <end position="21"/>
    </location>
</feature>
<sequence>MKNLFCFLIVSLCAHVGSAQYSQYFMPPVDEGLVMTAKEVYAITTAGDSVAGRINSAVMMGGQIRSLTIKKADKSKVKLKAADVKLLAVKATDFMNWTSAMSAPNIARVADMDYQKIMKREWILFDQARLPKKDKYALMQLLNPDFCSKIKVYVNPNANETMTSSLNGVMLAGGEDTSYLVVTDGDQAEIYKKRKYKNEALTRLFKNCETFKEEYAGEKFKWKDFSEHVLVYDQLCN</sequence>
<evidence type="ECO:0000313" key="3">
    <source>
        <dbReference type="Proteomes" id="UP000256779"/>
    </source>
</evidence>
<protein>
    <submittedName>
        <fullName evidence="2">Uncharacterized protein</fullName>
    </submittedName>
</protein>
<keyword evidence="1" id="KW-0732">Signal</keyword>
<dbReference type="OrthoDB" id="821652at2"/>
<evidence type="ECO:0000256" key="1">
    <source>
        <dbReference type="SAM" id="SignalP"/>
    </source>
</evidence>
<comment type="caution">
    <text evidence="2">The sequence shown here is derived from an EMBL/GenBank/DDBJ whole genome shotgun (WGS) entry which is preliminary data.</text>
</comment>
<proteinExistence type="predicted"/>
<dbReference type="Proteomes" id="UP000256779">
    <property type="component" value="Unassembled WGS sequence"/>
</dbReference>
<dbReference type="AlphaFoldDB" id="A0A3D9LJ83"/>
<organism evidence="2 3">
    <name type="scientific">Marinoscillum furvescens DSM 4134</name>
    <dbReference type="NCBI Taxonomy" id="1122208"/>
    <lineage>
        <taxon>Bacteria</taxon>
        <taxon>Pseudomonadati</taxon>
        <taxon>Bacteroidota</taxon>
        <taxon>Cytophagia</taxon>
        <taxon>Cytophagales</taxon>
        <taxon>Reichenbachiellaceae</taxon>
        <taxon>Marinoscillum</taxon>
    </lineage>
</organism>
<gene>
    <name evidence="2" type="ORF">C7460_101454</name>
</gene>
<dbReference type="EMBL" id="QREG01000001">
    <property type="protein sequence ID" value="REE05935.1"/>
    <property type="molecule type" value="Genomic_DNA"/>
</dbReference>
<dbReference type="RefSeq" id="WP_115866428.1">
    <property type="nucleotide sequence ID" value="NZ_QREG01000001.1"/>
</dbReference>